<feature type="transmembrane region" description="Helical" evidence="1">
    <location>
        <begin position="84"/>
        <end position="103"/>
    </location>
</feature>
<evidence type="ECO:0000256" key="1">
    <source>
        <dbReference type="SAM" id="Phobius"/>
    </source>
</evidence>
<gene>
    <name evidence="2" type="ORF">Amon01_000618300</name>
</gene>
<reference evidence="2" key="1">
    <citation type="submission" date="2023-04" db="EMBL/GenBank/DDBJ databases">
        <title>Ambrosiozyma monospora NBRC 1965.</title>
        <authorList>
            <person name="Ichikawa N."/>
            <person name="Sato H."/>
            <person name="Tonouchi N."/>
        </authorList>
    </citation>
    <scope>NUCLEOTIDE SEQUENCE</scope>
    <source>
        <strain evidence="2">NBRC 1965</strain>
    </source>
</reference>
<sequence length="104" mass="12057">MNSSMAFNVTKLYSNGLFGWPKRETGGPAEDDDQPEKMFQLQLAVFQENDARHLDLKDRIPYYFQYYSEWLINLDDPDEPGDDYFNPVFLGLSISLLAGVWLLI</sequence>
<keyword evidence="1" id="KW-1133">Transmembrane helix</keyword>
<evidence type="ECO:0000313" key="2">
    <source>
        <dbReference type="EMBL" id="GMG40424.1"/>
    </source>
</evidence>
<evidence type="ECO:0000313" key="3">
    <source>
        <dbReference type="Proteomes" id="UP001165063"/>
    </source>
</evidence>
<comment type="caution">
    <text evidence="2">The sequence shown here is derived from an EMBL/GenBank/DDBJ whole genome shotgun (WGS) entry which is preliminary data.</text>
</comment>
<dbReference type="AlphaFoldDB" id="A0A9W6YWD1"/>
<organism evidence="2 3">
    <name type="scientific">Ambrosiozyma monospora</name>
    <name type="common">Yeast</name>
    <name type="synonym">Endomycopsis monosporus</name>
    <dbReference type="NCBI Taxonomy" id="43982"/>
    <lineage>
        <taxon>Eukaryota</taxon>
        <taxon>Fungi</taxon>
        <taxon>Dikarya</taxon>
        <taxon>Ascomycota</taxon>
        <taxon>Saccharomycotina</taxon>
        <taxon>Pichiomycetes</taxon>
        <taxon>Pichiales</taxon>
        <taxon>Pichiaceae</taxon>
        <taxon>Ambrosiozyma</taxon>
    </lineage>
</organism>
<accession>A0A9W6YWD1</accession>
<dbReference type="EMBL" id="BSXU01003811">
    <property type="protein sequence ID" value="GMG40424.1"/>
    <property type="molecule type" value="Genomic_DNA"/>
</dbReference>
<keyword evidence="1" id="KW-0812">Transmembrane</keyword>
<name>A0A9W6YWD1_AMBMO</name>
<keyword evidence="1" id="KW-0472">Membrane</keyword>
<protein>
    <submittedName>
        <fullName evidence="2">Unnamed protein product</fullName>
    </submittedName>
</protein>
<proteinExistence type="predicted"/>
<keyword evidence="3" id="KW-1185">Reference proteome</keyword>
<dbReference type="Proteomes" id="UP001165063">
    <property type="component" value="Unassembled WGS sequence"/>
</dbReference>